<dbReference type="OrthoDB" id="6145513at2759"/>
<sequence length="352" mass="40113">MLPVLPYLNLAINNSGGIYVRGRRLPPLFRERALDLNHQNYSQRQIARSMRKSRHFVQNVLHGYDCTNSYIPPPKSAYPRYKIMPDVIDYIETEKLMKPSIYLTELRDNLVLDGVVNVEHVPSRAAISKCIRSDLLMSYKKLSVTPLESTTANNVALTDAYLEEVSDLNPATLHFFDESSVIKTTGNRKFGCNYIGKPAFEFQRYASNATYTINLMHSMQGVGYMNVLEGPSNGNSMLLFFEEAVEIQKRDGSPVLERGDTVIMDNCGFHHGNFVEPMLTEMLAEYGVRLIFQPPYSPHLNTCELCFHQIKCSLRRNQLDAEYFTEIAIYNACLEISAENSAAYFRHCGYLL</sequence>
<dbReference type="InterPro" id="IPR001523">
    <property type="entry name" value="Paired_dom"/>
</dbReference>
<dbReference type="SUPFAM" id="SSF46689">
    <property type="entry name" value="Homeodomain-like"/>
    <property type="match status" value="1"/>
</dbReference>
<dbReference type="PANTHER" id="PTHR46564">
    <property type="entry name" value="TRANSPOSASE"/>
    <property type="match status" value="1"/>
</dbReference>
<dbReference type="InterPro" id="IPR036397">
    <property type="entry name" value="RNaseH_sf"/>
</dbReference>
<name>A0A6S7JAL6_PARCT</name>
<proteinExistence type="predicted"/>
<dbReference type="Proteomes" id="UP001152795">
    <property type="component" value="Unassembled WGS sequence"/>
</dbReference>
<accession>A0A6S7JAL6</accession>
<dbReference type="GO" id="GO:0003677">
    <property type="term" value="F:DNA binding"/>
    <property type="evidence" value="ECO:0007669"/>
    <property type="project" value="InterPro"/>
</dbReference>
<dbReference type="PROSITE" id="PS51057">
    <property type="entry name" value="PAIRED_2"/>
    <property type="match status" value="1"/>
</dbReference>
<evidence type="ECO:0000313" key="3">
    <source>
        <dbReference type="Proteomes" id="UP001152795"/>
    </source>
</evidence>
<dbReference type="AlphaFoldDB" id="A0A6S7JAL6"/>
<dbReference type="GO" id="GO:0006355">
    <property type="term" value="P:regulation of DNA-templated transcription"/>
    <property type="evidence" value="ECO:0007669"/>
    <property type="project" value="InterPro"/>
</dbReference>
<dbReference type="Gene3D" id="3.30.420.10">
    <property type="entry name" value="Ribonuclease H-like superfamily/Ribonuclease H"/>
    <property type="match status" value="1"/>
</dbReference>
<dbReference type="EMBL" id="CACRXK020015007">
    <property type="protein sequence ID" value="CAB4027767.1"/>
    <property type="molecule type" value="Genomic_DNA"/>
</dbReference>
<organism evidence="2 3">
    <name type="scientific">Paramuricea clavata</name>
    <name type="common">Red gorgonian</name>
    <name type="synonym">Violescent sea-whip</name>
    <dbReference type="NCBI Taxonomy" id="317549"/>
    <lineage>
        <taxon>Eukaryota</taxon>
        <taxon>Metazoa</taxon>
        <taxon>Cnidaria</taxon>
        <taxon>Anthozoa</taxon>
        <taxon>Octocorallia</taxon>
        <taxon>Malacalcyonacea</taxon>
        <taxon>Plexauridae</taxon>
        <taxon>Paramuricea</taxon>
    </lineage>
</organism>
<gene>
    <name evidence="2" type="ORF">PACLA_8A021389</name>
</gene>
<dbReference type="InterPro" id="IPR009057">
    <property type="entry name" value="Homeodomain-like_sf"/>
</dbReference>
<dbReference type="Pfam" id="PF00292">
    <property type="entry name" value="PAX"/>
    <property type="match status" value="1"/>
</dbReference>
<reference evidence="2" key="1">
    <citation type="submission" date="2020-04" db="EMBL/GenBank/DDBJ databases">
        <authorList>
            <person name="Alioto T."/>
            <person name="Alioto T."/>
            <person name="Gomez Garrido J."/>
        </authorList>
    </citation>
    <scope>NUCLEOTIDE SEQUENCE</scope>
    <source>
        <strain evidence="2">A484AB</strain>
    </source>
</reference>
<dbReference type="InterPro" id="IPR036388">
    <property type="entry name" value="WH-like_DNA-bd_sf"/>
</dbReference>
<dbReference type="Pfam" id="PF13358">
    <property type="entry name" value="DDE_3"/>
    <property type="match status" value="1"/>
</dbReference>
<evidence type="ECO:0000313" key="2">
    <source>
        <dbReference type="EMBL" id="CAB4027767.1"/>
    </source>
</evidence>
<dbReference type="SMART" id="SM00351">
    <property type="entry name" value="PAX"/>
    <property type="match status" value="1"/>
</dbReference>
<dbReference type="Gene3D" id="1.10.10.10">
    <property type="entry name" value="Winged helix-like DNA-binding domain superfamily/Winged helix DNA-binding domain"/>
    <property type="match status" value="2"/>
</dbReference>
<dbReference type="InterPro" id="IPR038717">
    <property type="entry name" value="Tc1-like_DDE_dom"/>
</dbReference>
<protein>
    <submittedName>
        <fullName evidence="2">Paired box Pax-5-like</fullName>
    </submittedName>
</protein>
<keyword evidence="1" id="KW-0563">Paired box</keyword>
<keyword evidence="3" id="KW-1185">Reference proteome</keyword>
<dbReference type="PANTHER" id="PTHR46564:SF1">
    <property type="entry name" value="TRANSPOSASE"/>
    <property type="match status" value="1"/>
</dbReference>
<comment type="caution">
    <text evidence="2">The sequence shown here is derived from an EMBL/GenBank/DDBJ whole genome shotgun (WGS) entry which is preliminary data.</text>
</comment>
<evidence type="ECO:0000256" key="1">
    <source>
        <dbReference type="ARBA" id="ARBA00022724"/>
    </source>
</evidence>